<proteinExistence type="predicted"/>
<keyword evidence="1" id="KW-0285">Flavoprotein</keyword>
<dbReference type="PANTHER" id="PTHR43884">
    <property type="entry name" value="ACYL-COA DEHYDROGENASE"/>
    <property type="match status" value="1"/>
</dbReference>
<evidence type="ECO:0000259" key="4">
    <source>
        <dbReference type="Pfam" id="PF00441"/>
    </source>
</evidence>
<evidence type="ECO:0000256" key="1">
    <source>
        <dbReference type="ARBA" id="ARBA00022630"/>
    </source>
</evidence>
<name>A0A0U1DL37_9MYCO</name>
<dbReference type="Pfam" id="PF00441">
    <property type="entry name" value="Acyl-CoA_dh_1"/>
    <property type="match status" value="1"/>
</dbReference>
<protein>
    <submittedName>
        <fullName evidence="5">Acyl-CoA dehydrogenase domain-containing protein</fullName>
    </submittedName>
</protein>
<dbReference type="PANTHER" id="PTHR43884:SF20">
    <property type="entry name" value="ACYL-COA DEHYDROGENASE FADE28"/>
    <property type="match status" value="1"/>
</dbReference>
<dbReference type="InterPro" id="IPR036250">
    <property type="entry name" value="AcylCo_DH-like_C"/>
</dbReference>
<evidence type="ECO:0000256" key="2">
    <source>
        <dbReference type="ARBA" id="ARBA00022827"/>
    </source>
</evidence>
<organism evidence="5 6">
    <name type="scientific">Mycobacterium europaeum</name>
    <dbReference type="NCBI Taxonomy" id="761804"/>
    <lineage>
        <taxon>Bacteria</taxon>
        <taxon>Bacillati</taxon>
        <taxon>Actinomycetota</taxon>
        <taxon>Actinomycetes</taxon>
        <taxon>Mycobacteriales</taxon>
        <taxon>Mycobacteriaceae</taxon>
        <taxon>Mycobacterium</taxon>
        <taxon>Mycobacterium simiae complex</taxon>
    </lineage>
</organism>
<evidence type="ECO:0000313" key="6">
    <source>
        <dbReference type="Proteomes" id="UP000199601"/>
    </source>
</evidence>
<dbReference type="SUPFAM" id="SSF47203">
    <property type="entry name" value="Acyl-CoA dehydrogenase C-terminal domain-like"/>
    <property type="match status" value="1"/>
</dbReference>
<accession>A0A0U1DL37</accession>
<sequence length="335" mass="35033">MSAVQTSGFDAATREEIAASLRELFEKRTGAQDIAPLLAELGWAEVLAEDPATAVTLLFTEHGRALASSRALDDVMLAELSEVLPTGRRRAVIYPHPPEGSVALRCDEPIVGLSLGSLTDIDEAVIAATLPGGAVGLIALTAADLCVSAESLGGFDFDSGWRIVTAVVPKDVEAVCAAAQWDRAVAAARRALAAEILGVCDTALNLVTSHAAARFQFGRPIGSFQAVRHRLSEAYVAMAGARAVLDNAYAVAGSDAEVWAALIAKIRAGHAQAVLMRHAVQVFGAIGLTRESDIHRYVERAAALDALLGGHQALTEVVGSAFLDGDEVDAAFEML</sequence>
<dbReference type="Gene3D" id="1.20.140.10">
    <property type="entry name" value="Butyryl-CoA Dehydrogenase, subunit A, domain 3"/>
    <property type="match status" value="1"/>
</dbReference>
<evidence type="ECO:0000313" key="5">
    <source>
        <dbReference type="EMBL" id="CQD18626.1"/>
    </source>
</evidence>
<keyword evidence="2" id="KW-0274">FAD</keyword>
<dbReference type="RefSeq" id="WP_090422629.1">
    <property type="nucleotide sequence ID" value="NZ_CTEC01000002.1"/>
</dbReference>
<dbReference type="InterPro" id="IPR009075">
    <property type="entry name" value="AcylCo_DH/oxidase_C"/>
</dbReference>
<keyword evidence="6" id="KW-1185">Reference proteome</keyword>
<keyword evidence="3" id="KW-0560">Oxidoreductase</keyword>
<feature type="domain" description="Acyl-CoA dehydrogenase/oxidase C-terminal" evidence="4">
    <location>
        <begin position="186"/>
        <end position="319"/>
    </location>
</feature>
<reference evidence="6" key="1">
    <citation type="submission" date="2015-03" db="EMBL/GenBank/DDBJ databases">
        <authorList>
            <person name="Urmite Genomes"/>
        </authorList>
    </citation>
    <scope>NUCLEOTIDE SEQUENCE [LARGE SCALE GENOMIC DNA]</scope>
    <source>
        <strain evidence="6">CSUR P1344</strain>
    </source>
</reference>
<dbReference type="Proteomes" id="UP000199601">
    <property type="component" value="Unassembled WGS sequence"/>
</dbReference>
<dbReference type="AlphaFoldDB" id="A0A0U1DL37"/>
<evidence type="ECO:0000256" key="3">
    <source>
        <dbReference type="ARBA" id="ARBA00023002"/>
    </source>
</evidence>
<dbReference type="GO" id="GO:0003995">
    <property type="term" value="F:acyl-CoA dehydrogenase activity"/>
    <property type="evidence" value="ECO:0007669"/>
    <property type="project" value="TreeGrafter"/>
</dbReference>
<dbReference type="EMBL" id="CTEC01000002">
    <property type="protein sequence ID" value="CQD18626.1"/>
    <property type="molecule type" value="Genomic_DNA"/>
</dbReference>
<gene>
    <name evidence="5" type="ORF">BN000_04249</name>
</gene>